<dbReference type="EMBL" id="RSEB01000008">
    <property type="protein sequence ID" value="RRR96079.1"/>
    <property type="molecule type" value="Genomic_DNA"/>
</dbReference>
<reference evidence="7 8" key="1">
    <citation type="submission" date="2018-12" db="EMBL/GenBank/DDBJ databases">
        <title>Glycomyces sp. YIM 121974 draft genome.</title>
        <authorList>
            <person name="Li Q."/>
        </authorList>
    </citation>
    <scope>NUCLEOTIDE SEQUENCE [LARGE SCALE GENOMIC DNA]</scope>
    <source>
        <strain evidence="7 8">YIM 121974</strain>
    </source>
</reference>
<dbReference type="GO" id="GO:0000160">
    <property type="term" value="P:phosphorelay signal transduction system"/>
    <property type="evidence" value="ECO:0007669"/>
    <property type="project" value="InterPro"/>
</dbReference>
<dbReference type="InterPro" id="IPR016032">
    <property type="entry name" value="Sig_transdc_resp-reg_C-effctor"/>
</dbReference>
<keyword evidence="4" id="KW-0804">Transcription</keyword>
<feature type="domain" description="OmpR/PhoB-type" evidence="5">
    <location>
        <begin position="20"/>
        <end position="92"/>
    </location>
</feature>
<dbReference type="AlphaFoldDB" id="A0A426US89"/>
<dbReference type="SMART" id="SM00862">
    <property type="entry name" value="Trans_reg_C"/>
    <property type="match status" value="1"/>
</dbReference>
<dbReference type="PANTHER" id="PTHR35807">
    <property type="entry name" value="TRANSCRIPTIONAL REGULATOR REDD-RELATED"/>
    <property type="match status" value="1"/>
</dbReference>
<evidence type="ECO:0000313" key="7">
    <source>
        <dbReference type="EMBL" id="RRR96079.1"/>
    </source>
</evidence>
<dbReference type="PANTHER" id="PTHR35807:SF1">
    <property type="entry name" value="TRANSCRIPTIONAL REGULATOR REDD"/>
    <property type="match status" value="1"/>
</dbReference>
<dbReference type="InterPro" id="IPR001867">
    <property type="entry name" value="OmpR/PhoB-type_DNA-bd"/>
</dbReference>
<dbReference type="PRINTS" id="PR00364">
    <property type="entry name" value="DISEASERSIST"/>
</dbReference>
<keyword evidence="2" id="KW-0805">Transcription regulation</keyword>
<dbReference type="Proteomes" id="UP000277256">
    <property type="component" value="Unassembled WGS sequence"/>
</dbReference>
<dbReference type="InterPro" id="IPR041664">
    <property type="entry name" value="AAA_16"/>
</dbReference>
<dbReference type="Gene3D" id="1.10.10.10">
    <property type="entry name" value="Winged helix-like DNA-binding domain superfamily/Winged helix DNA-binding domain"/>
    <property type="match status" value="1"/>
</dbReference>
<comment type="similarity">
    <text evidence="1">Belongs to the AfsR/DnrI/RedD regulatory family.</text>
</comment>
<keyword evidence="8" id="KW-1185">Reference proteome</keyword>
<sequence length="930" mass="99659">MPTLDVRLLGPLEVRIDGAAAAVPRGKSATILAVLLDDAGRVVPIDALIRAVYGPDLPKDPDTQIQNAVGVLRGKLGAARDRIETVGRAYRFRIDTGELDLLRCKANEDLARNLRLEGRTAEAADALRAALAEWRGPALADQSGTAIEAVRRRYDEHRLALLERRLELDLELGRHADVVDELRQAAAAHGTRQRLTALLMRALHAGGRIAEAADAFAALKERLAEALGVDPDRELVDLHAAIIRDDTGAAPAAVDPPRLVPATLPRAITRFTGRDDEIRLLDDALDAADGEAGLAVVTGMGGVGKTALAVRWAHRVAHRFPDGQLYFNLRGFDPASDGAEPAAVLAEALAALGVPAHQLPAGLDERTGLYRTVLARRRVLILLDNARDAAQVRPLLPVAPGSFTLVTSRDRLAGLDAGEGADTVPLDLMTEGDAWALLVRRIGLGRAMAEEAPVRRIVAACGRLPLALTLIGAWAARHPGFSVQSLADRLDQTTNVFKVLAAADPGSDPRSVFACSYQALGSRAAQAFRLFGLHPGPELTPAALASLMGGPRAEAEAALNELAGVHLVEQPVEGRYTMHDLLRAYAKERFAEEVAAERRDAAARRMIEHYLFTVDAIADRIAPRADRFDLGEPEPGVVTEPVADAEAGRAWLEAEDGVMRGLIRFEPERPALEARLWQLGWVLTELFLDRFLGREPGAADPPAPPRRVDGVLDRLLSRGHITGPMLLLGTEPSLRKHLSQTMTAAANGDDPGAKAIASYAVTVGSGADGRDAEARGYARQGHRYFRAVGDRFWDYRMLYAVGWHSVPLGDLDEARACFAEVRAAARAEGIPLGDANTAIGFGAIAHAEGRFEDAAACFAEALAWYEEQGMAVSAAFAREHLGDARAAAGRLPEADREWAAAAAVYDDAGFTAEADRVRAKLDARAGNEGR</sequence>
<organism evidence="7 8">
    <name type="scientific">Glycomyces terrestris</name>
    <dbReference type="NCBI Taxonomy" id="2493553"/>
    <lineage>
        <taxon>Bacteria</taxon>
        <taxon>Bacillati</taxon>
        <taxon>Actinomycetota</taxon>
        <taxon>Actinomycetes</taxon>
        <taxon>Glycomycetales</taxon>
        <taxon>Glycomycetaceae</taxon>
        <taxon>Glycomyces</taxon>
    </lineage>
</organism>
<dbReference type="InterPro" id="IPR005158">
    <property type="entry name" value="BTAD"/>
</dbReference>
<evidence type="ECO:0000256" key="1">
    <source>
        <dbReference type="ARBA" id="ARBA00005820"/>
    </source>
</evidence>
<evidence type="ECO:0000256" key="4">
    <source>
        <dbReference type="ARBA" id="ARBA00023163"/>
    </source>
</evidence>
<gene>
    <name evidence="7" type="ORF">EIW28_22715</name>
</gene>
<dbReference type="GO" id="GO:0003677">
    <property type="term" value="F:DNA binding"/>
    <property type="evidence" value="ECO:0007669"/>
    <property type="project" value="UniProtKB-KW"/>
</dbReference>
<evidence type="ECO:0000256" key="2">
    <source>
        <dbReference type="ARBA" id="ARBA00023015"/>
    </source>
</evidence>
<evidence type="ECO:0000259" key="5">
    <source>
        <dbReference type="SMART" id="SM00862"/>
    </source>
</evidence>
<dbReference type="Gene3D" id="3.40.50.300">
    <property type="entry name" value="P-loop containing nucleotide triphosphate hydrolases"/>
    <property type="match status" value="1"/>
</dbReference>
<dbReference type="OrthoDB" id="5521887at2"/>
<dbReference type="Pfam" id="PF03704">
    <property type="entry name" value="BTAD"/>
    <property type="match status" value="1"/>
</dbReference>
<dbReference type="InterPro" id="IPR036388">
    <property type="entry name" value="WH-like_DNA-bd_sf"/>
</dbReference>
<dbReference type="SUPFAM" id="SSF52540">
    <property type="entry name" value="P-loop containing nucleoside triphosphate hydrolases"/>
    <property type="match status" value="1"/>
</dbReference>
<dbReference type="SMART" id="SM01043">
    <property type="entry name" value="BTAD"/>
    <property type="match status" value="1"/>
</dbReference>
<dbReference type="RefSeq" id="WP_125250006.1">
    <property type="nucleotide sequence ID" value="NZ_RSEB01000008.1"/>
</dbReference>
<dbReference type="SUPFAM" id="SSF46894">
    <property type="entry name" value="C-terminal effector domain of the bipartite response regulators"/>
    <property type="match status" value="1"/>
</dbReference>
<dbReference type="Pfam" id="PF13191">
    <property type="entry name" value="AAA_16"/>
    <property type="match status" value="1"/>
</dbReference>
<protein>
    <submittedName>
        <fullName evidence="7">Tetratricopeptide repeat protein</fullName>
    </submittedName>
</protein>
<evidence type="ECO:0000313" key="8">
    <source>
        <dbReference type="Proteomes" id="UP000277256"/>
    </source>
</evidence>
<evidence type="ECO:0000256" key="3">
    <source>
        <dbReference type="ARBA" id="ARBA00023125"/>
    </source>
</evidence>
<dbReference type="InterPro" id="IPR011990">
    <property type="entry name" value="TPR-like_helical_dom_sf"/>
</dbReference>
<proteinExistence type="inferred from homology"/>
<dbReference type="GO" id="GO:0043531">
    <property type="term" value="F:ADP binding"/>
    <property type="evidence" value="ECO:0007669"/>
    <property type="project" value="InterPro"/>
</dbReference>
<dbReference type="SUPFAM" id="SSF48452">
    <property type="entry name" value="TPR-like"/>
    <property type="match status" value="2"/>
</dbReference>
<evidence type="ECO:0000259" key="6">
    <source>
        <dbReference type="SMART" id="SM01043"/>
    </source>
</evidence>
<dbReference type="Gene3D" id="1.25.40.10">
    <property type="entry name" value="Tetratricopeptide repeat domain"/>
    <property type="match status" value="2"/>
</dbReference>
<dbReference type="GO" id="GO:0006355">
    <property type="term" value="P:regulation of DNA-templated transcription"/>
    <property type="evidence" value="ECO:0007669"/>
    <property type="project" value="InterPro"/>
</dbReference>
<dbReference type="InterPro" id="IPR027417">
    <property type="entry name" value="P-loop_NTPase"/>
</dbReference>
<feature type="domain" description="Bacterial transcriptional activator" evidence="6">
    <location>
        <begin position="99"/>
        <end position="243"/>
    </location>
</feature>
<name>A0A426US89_9ACTN</name>
<accession>A0A426US89</accession>
<comment type="caution">
    <text evidence="7">The sequence shown here is derived from an EMBL/GenBank/DDBJ whole genome shotgun (WGS) entry which is preliminary data.</text>
</comment>
<keyword evidence="3" id="KW-0238">DNA-binding</keyword>
<dbReference type="InterPro" id="IPR051677">
    <property type="entry name" value="AfsR-DnrI-RedD_regulator"/>
</dbReference>